<feature type="domain" description="Sigma-54 factor interaction" evidence="7">
    <location>
        <begin position="219"/>
        <end position="450"/>
    </location>
</feature>
<dbReference type="GO" id="GO:0005524">
    <property type="term" value="F:ATP binding"/>
    <property type="evidence" value="ECO:0007669"/>
    <property type="project" value="UniProtKB-KW"/>
</dbReference>
<evidence type="ECO:0000256" key="5">
    <source>
        <dbReference type="ARBA" id="ARBA00023163"/>
    </source>
</evidence>
<dbReference type="PROSITE" id="PS00675">
    <property type="entry name" value="SIGMA54_INTERACT_1"/>
    <property type="match status" value="1"/>
</dbReference>
<dbReference type="Gene3D" id="3.40.50.300">
    <property type="entry name" value="P-loop containing nucleotide triphosphate hydrolases"/>
    <property type="match status" value="1"/>
</dbReference>
<dbReference type="InterPro" id="IPR011006">
    <property type="entry name" value="CheY-like_superfamily"/>
</dbReference>
<dbReference type="PANTHER" id="PTHR32071:SF35">
    <property type="entry name" value="ANAEROBIC NITRIC OXIDE REDUCTASE TRANSCRIPTION REGULATOR NORR"/>
    <property type="match status" value="1"/>
</dbReference>
<dbReference type="Gene3D" id="1.10.8.60">
    <property type="match status" value="1"/>
</dbReference>
<keyword evidence="1" id="KW-0547">Nucleotide-binding</keyword>
<dbReference type="PROSITE" id="PS00688">
    <property type="entry name" value="SIGMA54_INTERACT_3"/>
    <property type="match status" value="1"/>
</dbReference>
<keyword evidence="4 8" id="KW-0238">DNA-binding</keyword>
<protein>
    <submittedName>
        <fullName evidence="8">DNA-binding NtrC family response regulator</fullName>
    </submittedName>
</protein>
<evidence type="ECO:0000313" key="9">
    <source>
        <dbReference type="Proteomes" id="UP000568106"/>
    </source>
</evidence>
<organism evidence="8 9">
    <name type="scientific">Tunturiibacter empetritectus</name>
    <dbReference type="NCBI Taxonomy" id="3069691"/>
    <lineage>
        <taxon>Bacteria</taxon>
        <taxon>Pseudomonadati</taxon>
        <taxon>Acidobacteriota</taxon>
        <taxon>Terriglobia</taxon>
        <taxon>Terriglobales</taxon>
        <taxon>Acidobacteriaceae</taxon>
        <taxon>Tunturiibacter</taxon>
    </lineage>
</organism>
<keyword evidence="5" id="KW-0804">Transcription</keyword>
<dbReference type="InterPro" id="IPR025662">
    <property type="entry name" value="Sigma_54_int_dom_ATP-bd_1"/>
</dbReference>
<evidence type="ECO:0000259" key="7">
    <source>
        <dbReference type="PROSITE" id="PS50045"/>
    </source>
</evidence>
<feature type="compositionally biased region" description="Basic and acidic residues" evidence="6">
    <location>
        <begin position="171"/>
        <end position="185"/>
    </location>
</feature>
<comment type="caution">
    <text evidence="8">The sequence shown here is derived from an EMBL/GenBank/DDBJ whole genome shotgun (WGS) entry which is preliminary data.</text>
</comment>
<dbReference type="AlphaFoldDB" id="A0A7W8MPI2"/>
<dbReference type="InterPro" id="IPR058031">
    <property type="entry name" value="AAA_lid_NorR"/>
</dbReference>
<proteinExistence type="predicted"/>
<dbReference type="InterPro" id="IPR003593">
    <property type="entry name" value="AAA+_ATPase"/>
</dbReference>
<dbReference type="PROSITE" id="PS50045">
    <property type="entry name" value="SIGMA54_INTERACT_4"/>
    <property type="match status" value="1"/>
</dbReference>
<evidence type="ECO:0000256" key="2">
    <source>
        <dbReference type="ARBA" id="ARBA00022840"/>
    </source>
</evidence>
<evidence type="ECO:0000256" key="4">
    <source>
        <dbReference type="ARBA" id="ARBA00023125"/>
    </source>
</evidence>
<dbReference type="SUPFAM" id="SSF52540">
    <property type="entry name" value="P-loop containing nucleoside triphosphate hydrolases"/>
    <property type="match status" value="1"/>
</dbReference>
<dbReference type="Pfam" id="PF25601">
    <property type="entry name" value="AAA_lid_14"/>
    <property type="match status" value="1"/>
</dbReference>
<dbReference type="PROSITE" id="PS00676">
    <property type="entry name" value="SIGMA54_INTERACT_2"/>
    <property type="match status" value="1"/>
</dbReference>
<dbReference type="SMART" id="SM00382">
    <property type="entry name" value="AAA"/>
    <property type="match status" value="1"/>
</dbReference>
<dbReference type="Pfam" id="PF00158">
    <property type="entry name" value="Sigma54_activat"/>
    <property type="match status" value="1"/>
</dbReference>
<name>A0A7W8MPI2_9BACT</name>
<feature type="region of interest" description="Disordered" evidence="6">
    <location>
        <begin position="153"/>
        <end position="185"/>
    </location>
</feature>
<dbReference type="CDD" id="cd00009">
    <property type="entry name" value="AAA"/>
    <property type="match status" value="1"/>
</dbReference>
<dbReference type="InterPro" id="IPR002078">
    <property type="entry name" value="Sigma_54_int"/>
</dbReference>
<reference evidence="8" key="1">
    <citation type="submission" date="2020-08" db="EMBL/GenBank/DDBJ databases">
        <title>Genomic Encyclopedia of Type Strains, Phase IV (KMG-V): Genome sequencing to study the core and pangenomes of soil and plant-associated prokaryotes.</title>
        <authorList>
            <person name="Whitman W."/>
        </authorList>
    </citation>
    <scope>NUCLEOTIDE SEQUENCE [LARGE SCALE GENOMIC DNA]</scope>
    <source>
        <strain evidence="8">M8UP27</strain>
    </source>
</reference>
<keyword evidence="9" id="KW-1185">Reference proteome</keyword>
<evidence type="ECO:0000256" key="3">
    <source>
        <dbReference type="ARBA" id="ARBA00023015"/>
    </source>
</evidence>
<dbReference type="InterPro" id="IPR025943">
    <property type="entry name" value="Sigma_54_int_dom_ATP-bd_2"/>
</dbReference>
<dbReference type="PANTHER" id="PTHR32071">
    <property type="entry name" value="TRANSCRIPTIONAL REGULATORY PROTEIN"/>
    <property type="match status" value="1"/>
</dbReference>
<dbReference type="EMBL" id="JACHDY010000001">
    <property type="protein sequence ID" value="MBB5315716.1"/>
    <property type="molecule type" value="Genomic_DNA"/>
</dbReference>
<sequence>MTEMGMGRESVLNSVSNIDAAEVAAVRTVVLASADAGLRQRLRASLTGLRWQVREASGGAEAMAQLEDARSEALLVDSWLPDLEVGEFASVIRMMYPAMELLRVDGGVDGGARSPRRNELLHALREAQNAPVNDTAAWAAAPVSVPVATPAPATAASGAGARVPIRMPSPVRKDVDQDEAREREEQVRLESTRQALAVLLGREETTRPAAKNEPMLPEMIGASEPMRELTRLIRLVAPRSTTVLVEGETGTGKEVVARALHRLSERAGKPFAVLNCAAIPEALLEAELFGHTRGAFTGAVQSRTGRIEAAHGGTLFLDEIGEMPMALQAKMLRFLECGELQRVGDNETMRVDVRVIAATHQPLEKLATSTGAERTFRLDLYHRLAVFPVEVPALRDRMDDLGLLAEHILEQMGQEMPRKRLTTEAEAKLYEHSWPGNVRELMHVLERGAILAGEKMEIGEEEIRFRRATRS</sequence>
<gene>
    <name evidence="8" type="ORF">HDF09_000366</name>
</gene>
<dbReference type="Proteomes" id="UP000568106">
    <property type="component" value="Unassembled WGS sequence"/>
</dbReference>
<dbReference type="GO" id="GO:0006355">
    <property type="term" value="P:regulation of DNA-templated transcription"/>
    <property type="evidence" value="ECO:0007669"/>
    <property type="project" value="InterPro"/>
</dbReference>
<evidence type="ECO:0000256" key="1">
    <source>
        <dbReference type="ARBA" id="ARBA00022741"/>
    </source>
</evidence>
<dbReference type="InterPro" id="IPR027417">
    <property type="entry name" value="P-loop_NTPase"/>
</dbReference>
<dbReference type="FunFam" id="3.40.50.300:FF:000006">
    <property type="entry name" value="DNA-binding transcriptional regulator NtrC"/>
    <property type="match status" value="1"/>
</dbReference>
<keyword evidence="3" id="KW-0805">Transcription regulation</keyword>
<accession>A0A7W8MPI2</accession>
<evidence type="ECO:0000256" key="6">
    <source>
        <dbReference type="SAM" id="MobiDB-lite"/>
    </source>
</evidence>
<dbReference type="GO" id="GO:0003677">
    <property type="term" value="F:DNA binding"/>
    <property type="evidence" value="ECO:0007669"/>
    <property type="project" value="UniProtKB-KW"/>
</dbReference>
<dbReference type="SUPFAM" id="SSF52172">
    <property type="entry name" value="CheY-like"/>
    <property type="match status" value="1"/>
</dbReference>
<dbReference type="InterPro" id="IPR025944">
    <property type="entry name" value="Sigma_54_int_dom_CS"/>
</dbReference>
<keyword evidence="2" id="KW-0067">ATP-binding</keyword>
<evidence type="ECO:0000313" key="8">
    <source>
        <dbReference type="EMBL" id="MBB5315716.1"/>
    </source>
</evidence>